<reference evidence="5" key="1">
    <citation type="submission" date="2022-05" db="EMBL/GenBank/DDBJ databases">
        <authorList>
            <person name="Jo J.-H."/>
            <person name="Im W.-T."/>
        </authorList>
    </citation>
    <scope>NUCLEOTIDE SEQUENCE</scope>
    <source>
        <strain evidence="5">SE220</strain>
    </source>
</reference>
<dbReference type="Pfam" id="PF00027">
    <property type="entry name" value="cNMP_binding"/>
    <property type="match status" value="1"/>
</dbReference>
<dbReference type="CDD" id="cd00038">
    <property type="entry name" value="CAP_ED"/>
    <property type="match status" value="1"/>
</dbReference>
<evidence type="ECO:0000259" key="4">
    <source>
        <dbReference type="PROSITE" id="PS51063"/>
    </source>
</evidence>
<organism evidence="5 6">
    <name type="scientific">Sphingomonas hankyongi</name>
    <dbReference type="NCBI Taxonomy" id="2908209"/>
    <lineage>
        <taxon>Bacteria</taxon>
        <taxon>Pseudomonadati</taxon>
        <taxon>Pseudomonadota</taxon>
        <taxon>Alphaproteobacteria</taxon>
        <taxon>Sphingomonadales</taxon>
        <taxon>Sphingomonadaceae</taxon>
        <taxon>Sphingomonas</taxon>
    </lineage>
</organism>
<proteinExistence type="predicted"/>
<sequence length="234" mass="26679">MKKLRLRDSVSPEEEAAIYGMIGDIVDHPAHSTIVHAGRDIRESLLLCKGWLGRAKDLPSGQRQMTELHVPGDFADLHGFTLKTLDHDLVTLTPCRMAVVPHERLRKLTADFPHIARLYWTMTNIDAAIHREWMLSLGRRSALARMAHLFCELLVRLRISGLTDGNSYDFPLTQVELGECLGLTSVHVNRTLQELRRMNLIQVEGRRATILNLPELQGVADFDDQYLYLEPRPR</sequence>
<dbReference type="InterPro" id="IPR014710">
    <property type="entry name" value="RmlC-like_jellyroll"/>
</dbReference>
<dbReference type="RefSeq" id="WP_249830448.1">
    <property type="nucleotide sequence ID" value="NZ_JAMGBE010000001.1"/>
</dbReference>
<dbReference type="InterPro" id="IPR000595">
    <property type="entry name" value="cNMP-bd_dom"/>
</dbReference>
<dbReference type="SUPFAM" id="SSF51206">
    <property type="entry name" value="cAMP-binding domain-like"/>
    <property type="match status" value="1"/>
</dbReference>
<gene>
    <name evidence="5" type="ORF">LZ538_02670</name>
</gene>
<evidence type="ECO:0000256" key="2">
    <source>
        <dbReference type="ARBA" id="ARBA00023125"/>
    </source>
</evidence>
<dbReference type="EMBL" id="JAMGBE010000001">
    <property type="protein sequence ID" value="MCL6728957.1"/>
    <property type="molecule type" value="Genomic_DNA"/>
</dbReference>
<dbReference type="Proteomes" id="UP001165342">
    <property type="component" value="Unassembled WGS sequence"/>
</dbReference>
<dbReference type="Gene3D" id="2.60.120.10">
    <property type="entry name" value="Jelly Rolls"/>
    <property type="match status" value="1"/>
</dbReference>
<dbReference type="SUPFAM" id="SSF46785">
    <property type="entry name" value="Winged helix' DNA-binding domain"/>
    <property type="match status" value="1"/>
</dbReference>
<dbReference type="InterPro" id="IPR036388">
    <property type="entry name" value="WH-like_DNA-bd_sf"/>
</dbReference>
<keyword evidence="1" id="KW-0805">Transcription regulation</keyword>
<evidence type="ECO:0000256" key="3">
    <source>
        <dbReference type="ARBA" id="ARBA00023163"/>
    </source>
</evidence>
<comment type="caution">
    <text evidence="5">The sequence shown here is derived from an EMBL/GenBank/DDBJ whole genome shotgun (WGS) entry which is preliminary data.</text>
</comment>
<dbReference type="InterPro" id="IPR036390">
    <property type="entry name" value="WH_DNA-bd_sf"/>
</dbReference>
<evidence type="ECO:0000313" key="6">
    <source>
        <dbReference type="Proteomes" id="UP001165342"/>
    </source>
</evidence>
<accession>A0ABT0RZC3</accession>
<dbReference type="PROSITE" id="PS51063">
    <property type="entry name" value="HTH_CRP_2"/>
    <property type="match status" value="1"/>
</dbReference>
<dbReference type="InterPro" id="IPR018490">
    <property type="entry name" value="cNMP-bd_dom_sf"/>
</dbReference>
<dbReference type="Pfam" id="PF13545">
    <property type="entry name" value="HTH_Crp_2"/>
    <property type="match status" value="1"/>
</dbReference>
<protein>
    <submittedName>
        <fullName evidence="5">Crp/Fnr family transcriptional regulator</fullName>
    </submittedName>
</protein>
<feature type="domain" description="HTH crp-type" evidence="4">
    <location>
        <begin position="140"/>
        <end position="214"/>
    </location>
</feature>
<dbReference type="InterPro" id="IPR012318">
    <property type="entry name" value="HTH_CRP"/>
</dbReference>
<name>A0ABT0RZC3_9SPHN</name>
<keyword evidence="3" id="KW-0804">Transcription</keyword>
<keyword evidence="2" id="KW-0238">DNA-binding</keyword>
<evidence type="ECO:0000256" key="1">
    <source>
        <dbReference type="ARBA" id="ARBA00023015"/>
    </source>
</evidence>
<dbReference type="SMART" id="SM00419">
    <property type="entry name" value="HTH_CRP"/>
    <property type="match status" value="1"/>
</dbReference>
<keyword evidence="6" id="KW-1185">Reference proteome</keyword>
<dbReference type="Gene3D" id="1.10.10.10">
    <property type="entry name" value="Winged helix-like DNA-binding domain superfamily/Winged helix DNA-binding domain"/>
    <property type="match status" value="1"/>
</dbReference>
<evidence type="ECO:0000313" key="5">
    <source>
        <dbReference type="EMBL" id="MCL6728957.1"/>
    </source>
</evidence>